<dbReference type="RefSeq" id="WP_231494189.1">
    <property type="nucleotide sequence ID" value="NZ_JBIENE010000035.1"/>
</dbReference>
<dbReference type="EMBL" id="VCID01000518">
    <property type="protein sequence ID" value="TNY46853.1"/>
    <property type="molecule type" value="Genomic_DNA"/>
</dbReference>
<dbReference type="EMBL" id="VCID01000361">
    <property type="protein sequence ID" value="TNY48432.1"/>
    <property type="molecule type" value="Genomic_DNA"/>
</dbReference>
<sequence>NRRRGSDLWLRNEDCEVIGNIYQNSDLIESVEE</sequence>
<accession>A0A660A821</accession>
<feature type="non-terminal residue" evidence="3">
    <location>
        <position position="1"/>
    </location>
</feature>
<gene>
    <name evidence="3" type="ORF">FGO82_01640</name>
    <name evidence="2" type="ORF">FGO82_06565</name>
</gene>
<comment type="caution">
    <text evidence="3">The sequence shown here is derived from an EMBL/GenBank/DDBJ whole genome shotgun (WGS) entry which is preliminary data.</text>
</comment>
<reference evidence="3 4" key="1">
    <citation type="submission" date="2019-05" db="EMBL/GenBank/DDBJ databases">
        <title>Novel genomic isolates of S.pyogenes and S.dysgalactiae subsp. equisimilis associated to necrotising fasciitis (NSTI).</title>
        <authorList>
            <person name="Barrantes I."/>
        </authorList>
    </citation>
    <scope>NUCLEOTIDE SEQUENCE [LARGE SCALE GENOMIC DNA]</scope>
    <source>
        <strain evidence="3 4">SPY6028</strain>
    </source>
</reference>
<protein>
    <recommendedName>
        <fullName evidence="1">YopX protein domain-containing protein</fullName>
    </recommendedName>
</protein>
<evidence type="ECO:0000259" key="1">
    <source>
        <dbReference type="Pfam" id="PF09643"/>
    </source>
</evidence>
<name>A0A660A821_STRPY</name>
<dbReference type="Proteomes" id="UP000316580">
    <property type="component" value="Unassembled WGS sequence"/>
</dbReference>
<feature type="domain" description="YopX protein" evidence="1">
    <location>
        <begin position="7"/>
        <end position="29"/>
    </location>
</feature>
<evidence type="ECO:0000313" key="3">
    <source>
        <dbReference type="EMBL" id="TNY48432.1"/>
    </source>
</evidence>
<dbReference type="SUPFAM" id="SSF159006">
    <property type="entry name" value="YopX-like"/>
    <property type="match status" value="1"/>
</dbReference>
<dbReference type="Gene3D" id="2.30.30.290">
    <property type="entry name" value="YopX-like domains"/>
    <property type="match status" value="1"/>
</dbReference>
<organism evidence="3 4">
    <name type="scientific">Streptococcus pyogenes</name>
    <dbReference type="NCBI Taxonomy" id="1314"/>
    <lineage>
        <taxon>Bacteria</taxon>
        <taxon>Bacillati</taxon>
        <taxon>Bacillota</taxon>
        <taxon>Bacilli</taxon>
        <taxon>Lactobacillales</taxon>
        <taxon>Streptococcaceae</taxon>
        <taxon>Streptococcus</taxon>
    </lineage>
</organism>
<dbReference type="Pfam" id="PF09643">
    <property type="entry name" value="YopX"/>
    <property type="match status" value="1"/>
</dbReference>
<evidence type="ECO:0000313" key="4">
    <source>
        <dbReference type="Proteomes" id="UP000316580"/>
    </source>
</evidence>
<dbReference type="InterPro" id="IPR023385">
    <property type="entry name" value="YopX-like_C"/>
</dbReference>
<dbReference type="InterPro" id="IPR019096">
    <property type="entry name" value="YopX_protein"/>
</dbReference>
<dbReference type="AlphaFoldDB" id="A0A660A821"/>
<proteinExistence type="predicted"/>
<evidence type="ECO:0000313" key="2">
    <source>
        <dbReference type="EMBL" id="TNY46853.1"/>
    </source>
</evidence>